<organism evidence="2 3">
    <name type="scientific">Chitinophaga tropicalis</name>
    <dbReference type="NCBI Taxonomy" id="2683588"/>
    <lineage>
        <taxon>Bacteria</taxon>
        <taxon>Pseudomonadati</taxon>
        <taxon>Bacteroidota</taxon>
        <taxon>Chitinophagia</taxon>
        <taxon>Chitinophagales</taxon>
        <taxon>Chitinophagaceae</taxon>
        <taxon>Chitinophaga</taxon>
    </lineage>
</organism>
<dbReference type="InterPro" id="IPR001242">
    <property type="entry name" value="Condensation_dom"/>
</dbReference>
<dbReference type="PANTHER" id="PTHR28037:SF1">
    <property type="entry name" value="ALCOHOL O-ACETYLTRANSFERASE 1-RELATED"/>
    <property type="match status" value="1"/>
</dbReference>
<evidence type="ECO:0000313" key="3">
    <source>
        <dbReference type="Proteomes" id="UP000461730"/>
    </source>
</evidence>
<dbReference type="Gene3D" id="3.30.559.30">
    <property type="entry name" value="Nonribosomal peptide synthetase, condensation domain"/>
    <property type="match status" value="1"/>
</dbReference>
<dbReference type="InterPro" id="IPR052058">
    <property type="entry name" value="Alcohol_O-acetyltransferase"/>
</dbReference>
<reference evidence="2 3" key="1">
    <citation type="submission" date="2019-12" db="EMBL/GenBank/DDBJ databases">
        <title>Chitinophaga sp. strain ysch24 (GDMCC 1.1355), whole genome shotgun sequence.</title>
        <authorList>
            <person name="Zhang X."/>
        </authorList>
    </citation>
    <scope>NUCLEOTIDE SEQUENCE [LARGE SCALE GENOMIC DNA]</scope>
    <source>
        <strain evidence="3">ysch24</strain>
    </source>
</reference>
<evidence type="ECO:0000313" key="2">
    <source>
        <dbReference type="EMBL" id="MVT11137.1"/>
    </source>
</evidence>
<protein>
    <recommendedName>
        <fullName evidence="1">Condensation domain-containing protein</fullName>
    </recommendedName>
</protein>
<proteinExistence type="predicted"/>
<dbReference type="SUPFAM" id="SSF52777">
    <property type="entry name" value="CoA-dependent acyltransferases"/>
    <property type="match status" value="2"/>
</dbReference>
<name>A0A7K1U9T8_9BACT</name>
<dbReference type="Proteomes" id="UP000461730">
    <property type="component" value="Unassembled WGS sequence"/>
</dbReference>
<dbReference type="RefSeq" id="WP_157308559.1">
    <property type="nucleotide sequence ID" value="NZ_WRXN01000011.1"/>
</dbReference>
<comment type="caution">
    <text evidence="2">The sequence shown here is derived from an EMBL/GenBank/DDBJ whole genome shotgun (WGS) entry which is preliminary data.</text>
</comment>
<dbReference type="PANTHER" id="PTHR28037">
    <property type="entry name" value="ALCOHOL O-ACETYLTRANSFERASE 1-RELATED"/>
    <property type="match status" value="1"/>
</dbReference>
<dbReference type="AlphaFoldDB" id="A0A7K1U9T8"/>
<dbReference type="EMBL" id="WRXN01000011">
    <property type="protein sequence ID" value="MVT11137.1"/>
    <property type="molecule type" value="Genomic_DNA"/>
</dbReference>
<accession>A0A7K1U9T8</accession>
<sequence>MQRKLLFLERLMLGDGRTPFNGVFVIRIKGTVTMELLRNALNKLQAKHPLLRAGITCSKDGTPYFTVNESCPEIPVTVTEQFYDDDWVLQSINDWATVFDTANGPLIKLHWISGTGMSDLVMAFHHCMCDGGAGLMLIKDLVALLDNPARDIGRHGSICTIEEIVPATVLNSKSRKLKARFQAVLIRAGLRLLAALTTTQNKPRSYRERDYLVHWKLSPSQSAALFKQCTAQGVTVNTALCVAFLEAFRQVKGKTARNKITCPVDIRKFVKEIRQDTIFSFGLSLTLSLPPSRASFWEKVRELQQIVSKKMDRMDPYDFLLPFEQAHSSLPHIRKVLTYGKVNYDLMFSNMGKLDLPEKYDNIAIETIFSPTVIGPFGNPNTIITSTYKGQIDFSFVSNDVFLTYMEALSVKEKSMSLLLGELPVPQTGVAIV</sequence>
<dbReference type="InterPro" id="IPR023213">
    <property type="entry name" value="CAT-like_dom_sf"/>
</dbReference>
<dbReference type="Gene3D" id="3.30.559.10">
    <property type="entry name" value="Chloramphenicol acetyltransferase-like domain"/>
    <property type="match status" value="1"/>
</dbReference>
<gene>
    <name evidence="2" type="ORF">GO493_22910</name>
</gene>
<keyword evidence="3" id="KW-1185">Reference proteome</keyword>
<feature type="domain" description="Condensation" evidence="1">
    <location>
        <begin position="1"/>
        <end position="253"/>
    </location>
</feature>
<dbReference type="GO" id="GO:0003824">
    <property type="term" value="F:catalytic activity"/>
    <property type="evidence" value="ECO:0007669"/>
    <property type="project" value="InterPro"/>
</dbReference>
<evidence type="ECO:0000259" key="1">
    <source>
        <dbReference type="Pfam" id="PF00668"/>
    </source>
</evidence>
<dbReference type="Pfam" id="PF00668">
    <property type="entry name" value="Condensation"/>
    <property type="match status" value="1"/>
</dbReference>